<protein>
    <submittedName>
        <fullName evidence="1">Uncharacterized protein</fullName>
    </submittedName>
</protein>
<gene>
    <name evidence="1" type="ORF">S01H4_64086</name>
</gene>
<organism evidence="1">
    <name type="scientific">marine sediment metagenome</name>
    <dbReference type="NCBI Taxonomy" id="412755"/>
    <lineage>
        <taxon>unclassified sequences</taxon>
        <taxon>metagenomes</taxon>
        <taxon>ecological metagenomes</taxon>
    </lineage>
</organism>
<reference evidence="1" key="1">
    <citation type="journal article" date="2014" name="Front. Microbiol.">
        <title>High frequency of phylogenetically diverse reductive dehalogenase-homologous genes in deep subseafloor sedimentary metagenomes.</title>
        <authorList>
            <person name="Kawai M."/>
            <person name="Futagami T."/>
            <person name="Toyoda A."/>
            <person name="Takaki Y."/>
            <person name="Nishi S."/>
            <person name="Hori S."/>
            <person name="Arai W."/>
            <person name="Tsubouchi T."/>
            <person name="Morono Y."/>
            <person name="Uchiyama I."/>
            <person name="Ito T."/>
            <person name="Fujiyama A."/>
            <person name="Inagaki F."/>
            <person name="Takami H."/>
        </authorList>
    </citation>
    <scope>NUCLEOTIDE SEQUENCE</scope>
    <source>
        <strain evidence="1">Expedition CK06-06</strain>
    </source>
</reference>
<accession>X1CI20</accession>
<sequence>MGKGECKGFVGYGYMPICRSEYLLPIMEQMGKCMDYEPFLDKLREGIGL</sequence>
<dbReference type="AlphaFoldDB" id="X1CI20"/>
<name>X1CI20_9ZZZZ</name>
<proteinExistence type="predicted"/>
<evidence type="ECO:0000313" key="1">
    <source>
        <dbReference type="EMBL" id="GAH07302.1"/>
    </source>
</evidence>
<dbReference type="EMBL" id="BART01038750">
    <property type="protein sequence ID" value="GAH07302.1"/>
    <property type="molecule type" value="Genomic_DNA"/>
</dbReference>
<comment type="caution">
    <text evidence="1">The sequence shown here is derived from an EMBL/GenBank/DDBJ whole genome shotgun (WGS) entry which is preliminary data.</text>
</comment>